<evidence type="ECO:0000313" key="5">
    <source>
        <dbReference type="Proteomes" id="UP001153148"/>
    </source>
</evidence>
<keyword evidence="1" id="KW-0245">EGF-like domain</keyword>
<comment type="caution">
    <text evidence="4">The sequence shown here is derived from an EMBL/GenBank/DDBJ whole genome shotgun (WGS) entry which is preliminary data.</text>
</comment>
<reference evidence="4" key="1">
    <citation type="submission" date="2021-03" db="EMBL/GenBank/DDBJ databases">
        <authorList>
            <person name="Tran Van P."/>
        </authorList>
    </citation>
    <scope>NUCLEOTIDE SEQUENCE</scope>
</reference>
<proteinExistence type="predicted"/>
<evidence type="ECO:0000256" key="2">
    <source>
        <dbReference type="ARBA" id="ARBA00022737"/>
    </source>
</evidence>
<dbReference type="InterPro" id="IPR011042">
    <property type="entry name" value="6-blade_b-propeller_TolB-like"/>
</dbReference>
<protein>
    <submittedName>
        <fullName evidence="4">Uncharacterized protein</fullName>
    </submittedName>
</protein>
<evidence type="ECO:0000256" key="1">
    <source>
        <dbReference type="ARBA" id="ARBA00022536"/>
    </source>
</evidence>
<organism evidence="4 5">
    <name type="scientific">Timema podura</name>
    <name type="common">Walking stick</name>
    <dbReference type="NCBI Taxonomy" id="61482"/>
    <lineage>
        <taxon>Eukaryota</taxon>
        <taxon>Metazoa</taxon>
        <taxon>Ecdysozoa</taxon>
        <taxon>Arthropoda</taxon>
        <taxon>Hexapoda</taxon>
        <taxon>Insecta</taxon>
        <taxon>Pterygota</taxon>
        <taxon>Neoptera</taxon>
        <taxon>Polyneoptera</taxon>
        <taxon>Phasmatodea</taxon>
        <taxon>Timematodea</taxon>
        <taxon>Timematoidea</taxon>
        <taxon>Timematidae</taxon>
        <taxon>Timema</taxon>
    </lineage>
</organism>
<evidence type="ECO:0000313" key="4">
    <source>
        <dbReference type="EMBL" id="CAG2066196.1"/>
    </source>
</evidence>
<gene>
    <name evidence="4" type="ORF">TPAB3V08_LOCUS13139</name>
</gene>
<sequence>MFQLKHEPIIQICLLSLELDYLYWADSDHGTVTRIRRDGTGREVVVEHFESMESIPVDWLTGLAVDWIAGNIYWTDPKFSVIETARLNGSHRYVVVTGNMDRPTSIAVDPVAGYLFWSDAGREPKLERARLDGTERTVIVNVEYQQYQRYSTRLQERKGVLVRLQHQHDSRGSVTMAWTEKPC</sequence>
<feature type="repeat" description="LDL-receptor class B" evidence="3">
    <location>
        <begin position="70"/>
        <end position="112"/>
    </location>
</feature>
<dbReference type="Pfam" id="PF00058">
    <property type="entry name" value="Ldl_recept_b"/>
    <property type="match status" value="2"/>
</dbReference>
<keyword evidence="2" id="KW-0677">Repeat</keyword>
<dbReference type="EMBL" id="CAJPIN010051432">
    <property type="protein sequence ID" value="CAG2066196.1"/>
    <property type="molecule type" value="Genomic_DNA"/>
</dbReference>
<dbReference type="InterPro" id="IPR000033">
    <property type="entry name" value="LDLR_classB_rpt"/>
</dbReference>
<dbReference type="SUPFAM" id="SSF63825">
    <property type="entry name" value="YWTD domain"/>
    <property type="match status" value="1"/>
</dbReference>
<keyword evidence="5" id="KW-1185">Reference proteome</keyword>
<feature type="repeat" description="LDL-receptor class B" evidence="3">
    <location>
        <begin position="113"/>
        <end position="156"/>
    </location>
</feature>
<feature type="repeat" description="LDL-receptor class B" evidence="3">
    <location>
        <begin position="20"/>
        <end position="61"/>
    </location>
</feature>
<accession>A0ABN7PHL4</accession>
<dbReference type="InterPro" id="IPR050778">
    <property type="entry name" value="Cueball_EGF_LRP_Nidogen"/>
</dbReference>
<dbReference type="PROSITE" id="PS51120">
    <property type="entry name" value="LDLRB"/>
    <property type="match status" value="3"/>
</dbReference>
<evidence type="ECO:0000256" key="3">
    <source>
        <dbReference type="PROSITE-ProRule" id="PRU00461"/>
    </source>
</evidence>
<dbReference type="Proteomes" id="UP001153148">
    <property type="component" value="Unassembled WGS sequence"/>
</dbReference>
<name>A0ABN7PHL4_TIMPD</name>
<dbReference type="SMART" id="SM00135">
    <property type="entry name" value="LY"/>
    <property type="match status" value="3"/>
</dbReference>
<dbReference type="PANTHER" id="PTHR46513">
    <property type="entry name" value="VITELLOGENIN RECEPTOR-LIKE PROTEIN-RELATED-RELATED"/>
    <property type="match status" value="1"/>
</dbReference>
<dbReference type="Gene3D" id="2.120.10.30">
    <property type="entry name" value="TolB, C-terminal domain"/>
    <property type="match status" value="1"/>
</dbReference>
<dbReference type="PANTHER" id="PTHR46513:SF37">
    <property type="entry name" value="LDL RECEPTOR RELATED PROTEIN 1-RELATED"/>
    <property type="match status" value="1"/>
</dbReference>